<protein>
    <submittedName>
        <fullName evidence="2">Peroxidase-related enzyme</fullName>
    </submittedName>
</protein>
<accession>A0ABW6ZX55</accession>
<reference evidence="2 3" key="1">
    <citation type="submission" date="2024-02" db="EMBL/GenBank/DDBJ databases">
        <title>Expansion and revision of Xanthobacter and proposal of Roseixanthobacter gen. nov.</title>
        <authorList>
            <person name="Soltysiak M.P.M."/>
            <person name="Jalihal A."/>
            <person name="Ory A."/>
            <person name="Chrisophersen C."/>
            <person name="Lee A.D."/>
            <person name="Boulton J."/>
            <person name="Springer M."/>
        </authorList>
    </citation>
    <scope>NUCLEOTIDE SEQUENCE [LARGE SCALE GENOMIC DNA]</scope>
    <source>
        <strain evidence="2 3">23A</strain>
    </source>
</reference>
<dbReference type="Proteomes" id="UP001604002">
    <property type="component" value="Unassembled WGS sequence"/>
</dbReference>
<gene>
    <name evidence="2" type="ORF">V5F32_10485</name>
</gene>
<name>A0ABW6ZX55_9HYPH</name>
<dbReference type="RefSeq" id="WP_393992464.1">
    <property type="nucleotide sequence ID" value="NZ_JBAFVH010000005.1"/>
</dbReference>
<dbReference type="InterPro" id="IPR003779">
    <property type="entry name" value="CMD-like"/>
</dbReference>
<dbReference type="PANTHER" id="PTHR35446">
    <property type="entry name" value="SI:CH211-175M2.5"/>
    <property type="match status" value="1"/>
</dbReference>
<evidence type="ECO:0000313" key="2">
    <source>
        <dbReference type="EMBL" id="MFG1372590.1"/>
    </source>
</evidence>
<dbReference type="SUPFAM" id="SSF69118">
    <property type="entry name" value="AhpD-like"/>
    <property type="match status" value="1"/>
</dbReference>
<keyword evidence="2" id="KW-0575">Peroxidase</keyword>
<dbReference type="NCBIfam" id="TIGR01926">
    <property type="entry name" value="peroxid_rel"/>
    <property type="match status" value="1"/>
</dbReference>
<comment type="caution">
    <text evidence="2">The sequence shown here is derived from an EMBL/GenBank/DDBJ whole genome shotgun (WGS) entry which is preliminary data.</text>
</comment>
<sequence>MPAKRAPIKKAATKAGPLKSPAVKVVAKPASVPAPERQRDDLPAIALPLPPAELDAANRAYFDKCLEKIGFVPNVLQAYAFDMAKLSAFAAMYNDLMLAPSGLSKLEREMIAVVVSAVNRCYYCLTAHGAAVRQLSGDPILGEQLVMNYRAARLDPRRRAMLDFAAKLTERPNEVEEDDREALRRVGLSERDIWDVSAVVGFFNMSNRIASATDMRPNEAYHAQARTLPE</sequence>
<keyword evidence="3" id="KW-1185">Reference proteome</keyword>
<keyword evidence="2" id="KW-0560">Oxidoreductase</keyword>
<dbReference type="Gene3D" id="1.20.1290.10">
    <property type="entry name" value="AhpD-like"/>
    <property type="match status" value="1"/>
</dbReference>
<proteinExistence type="predicted"/>
<dbReference type="InterPro" id="IPR010195">
    <property type="entry name" value="Uncharacterised_peroxidase-rel"/>
</dbReference>
<dbReference type="InterPro" id="IPR004675">
    <property type="entry name" value="AhpD_core"/>
</dbReference>
<dbReference type="PANTHER" id="PTHR35446:SF2">
    <property type="entry name" value="CARBOXYMUCONOLACTONE DECARBOXYLASE-LIKE DOMAIN-CONTAINING PROTEIN"/>
    <property type="match status" value="1"/>
</dbReference>
<evidence type="ECO:0000259" key="1">
    <source>
        <dbReference type="Pfam" id="PF02627"/>
    </source>
</evidence>
<dbReference type="EMBL" id="JBAFVH010000005">
    <property type="protein sequence ID" value="MFG1372590.1"/>
    <property type="molecule type" value="Genomic_DNA"/>
</dbReference>
<dbReference type="Pfam" id="PF02627">
    <property type="entry name" value="CMD"/>
    <property type="match status" value="1"/>
</dbReference>
<feature type="domain" description="Carboxymuconolactone decarboxylase-like" evidence="1">
    <location>
        <begin position="87"/>
        <end position="138"/>
    </location>
</feature>
<dbReference type="InterPro" id="IPR029032">
    <property type="entry name" value="AhpD-like"/>
</dbReference>
<dbReference type="NCBIfam" id="TIGR00778">
    <property type="entry name" value="ahpD_dom"/>
    <property type="match status" value="1"/>
</dbReference>
<dbReference type="Gene3D" id="1.20.5.810">
    <property type="entry name" value="AhpD-like"/>
    <property type="match status" value="1"/>
</dbReference>
<dbReference type="GO" id="GO:0004601">
    <property type="term" value="F:peroxidase activity"/>
    <property type="evidence" value="ECO:0007669"/>
    <property type="project" value="UniProtKB-KW"/>
</dbReference>
<organism evidence="2 3">
    <name type="scientific">Xanthobacter oligotrophicus</name>
    <dbReference type="NCBI Taxonomy" id="2607286"/>
    <lineage>
        <taxon>Bacteria</taxon>
        <taxon>Pseudomonadati</taxon>
        <taxon>Pseudomonadota</taxon>
        <taxon>Alphaproteobacteria</taxon>
        <taxon>Hyphomicrobiales</taxon>
        <taxon>Xanthobacteraceae</taxon>
        <taxon>Xanthobacter</taxon>
    </lineage>
</organism>
<evidence type="ECO:0000313" key="3">
    <source>
        <dbReference type="Proteomes" id="UP001604002"/>
    </source>
</evidence>